<comment type="similarity">
    <text evidence="2">Belongs to the HMGN family.</text>
</comment>
<feature type="region of interest" description="Disordered" evidence="5">
    <location>
        <begin position="140"/>
        <end position="160"/>
    </location>
</feature>
<keyword evidence="6" id="KW-1185">Reference proteome</keyword>
<reference evidence="7" key="1">
    <citation type="submission" date="2025-08" db="UniProtKB">
        <authorList>
            <consortium name="RefSeq"/>
        </authorList>
    </citation>
    <scope>IDENTIFICATION</scope>
</reference>
<accession>A0ABM0RSR1</accession>
<dbReference type="PRINTS" id="PR00925">
    <property type="entry name" value="NONHISHMG17"/>
</dbReference>
<evidence type="ECO:0000256" key="3">
    <source>
        <dbReference type="ARBA" id="ARBA00023125"/>
    </source>
</evidence>
<evidence type="ECO:0000256" key="2">
    <source>
        <dbReference type="ARBA" id="ARBA00007696"/>
    </source>
</evidence>
<dbReference type="PANTHER" id="PTHR23087:SF12">
    <property type="entry name" value="NON-HISTONE CHROMOSOMAL PROTEIN HMG-14"/>
    <property type="match status" value="1"/>
</dbReference>
<feature type="region of interest" description="Disordered" evidence="5">
    <location>
        <begin position="233"/>
        <end position="260"/>
    </location>
</feature>
<name>A0ABM0RSR1_GALVR</name>
<evidence type="ECO:0000256" key="4">
    <source>
        <dbReference type="ARBA" id="ARBA00023242"/>
    </source>
</evidence>
<feature type="region of interest" description="Disordered" evidence="5">
    <location>
        <begin position="1"/>
        <end position="93"/>
    </location>
</feature>
<keyword evidence="3" id="KW-0238">DNA-binding</keyword>
<comment type="subcellular location">
    <subcellularLocation>
        <location evidence="1">Nucleus</location>
    </subcellularLocation>
</comment>
<feature type="compositionally biased region" description="Basic and acidic residues" evidence="5">
    <location>
        <begin position="79"/>
        <end position="93"/>
    </location>
</feature>
<feature type="region of interest" description="Disordered" evidence="5">
    <location>
        <begin position="195"/>
        <end position="215"/>
    </location>
</feature>
<feature type="compositionally biased region" description="Basic and acidic residues" evidence="5">
    <location>
        <begin position="1"/>
        <end position="19"/>
    </location>
</feature>
<dbReference type="PANTHER" id="PTHR23087">
    <property type="entry name" value="NONHISTONE CHROMOSOMAL PROTEIN HMG"/>
    <property type="match status" value="1"/>
</dbReference>
<evidence type="ECO:0000256" key="1">
    <source>
        <dbReference type="ARBA" id="ARBA00004123"/>
    </source>
</evidence>
<dbReference type="RefSeq" id="XP_008583652.1">
    <property type="nucleotide sequence ID" value="XM_008585430.1"/>
</dbReference>
<organism evidence="6 7">
    <name type="scientific">Galeopterus variegatus</name>
    <name type="common">Malayan flying lemur</name>
    <name type="synonym">Cynocephalus variegatus</name>
    <dbReference type="NCBI Taxonomy" id="482537"/>
    <lineage>
        <taxon>Eukaryota</taxon>
        <taxon>Metazoa</taxon>
        <taxon>Chordata</taxon>
        <taxon>Craniata</taxon>
        <taxon>Vertebrata</taxon>
        <taxon>Euteleostomi</taxon>
        <taxon>Mammalia</taxon>
        <taxon>Eutheria</taxon>
        <taxon>Euarchontoglires</taxon>
        <taxon>Dermoptera</taxon>
        <taxon>Cynocephalidae</taxon>
        <taxon>Galeopterus</taxon>
    </lineage>
</organism>
<gene>
    <name evidence="7" type="primary">LOC103601050</name>
</gene>
<dbReference type="SMART" id="SM00527">
    <property type="entry name" value="HMG17"/>
    <property type="match status" value="1"/>
</dbReference>
<evidence type="ECO:0000313" key="7">
    <source>
        <dbReference type="RefSeq" id="XP_008583652.1"/>
    </source>
</evidence>
<proteinExistence type="inferred from homology"/>
<dbReference type="GeneID" id="103601050"/>
<protein>
    <submittedName>
        <fullName evidence="7">Uncharacterized protein LOC103601050</fullName>
    </submittedName>
</protein>
<keyword evidence="4" id="KW-0539">Nucleus</keyword>
<dbReference type="Proteomes" id="UP000694923">
    <property type="component" value="Unplaced"/>
</dbReference>
<dbReference type="Pfam" id="PF01101">
    <property type="entry name" value="HMG14_17"/>
    <property type="match status" value="1"/>
</dbReference>
<dbReference type="InterPro" id="IPR000079">
    <property type="entry name" value="HMGN_fam"/>
</dbReference>
<evidence type="ECO:0000256" key="5">
    <source>
        <dbReference type="SAM" id="MobiDB-lite"/>
    </source>
</evidence>
<sequence>MPKRKVSSDEGAAKEEPKRRWGRLSAKPAPAKVERKPKKAAAKDKSSAKKVQTKWKKEAKGKQAEVTNQEIKGLTAENGETKNEESPASDEGKEPSLIDIIYHVLSVVPVMLKLHLVRYRAEAPGMGTGTTEQPITQHLRSDPSAGGRTAAAGGPGERLHPAAAFPFLSPGDRRARTESCYEEATASLLLETRTGLGLRPPSPHLPSLAGSDGGRVTEAAPGKRLLGADLLAGTAAGVPPGPEGRGALGRSGQSLKGDSGPDFAGLPLAALPSRLRGHFRRSEVILSLFCVPGVRD</sequence>
<evidence type="ECO:0000313" key="6">
    <source>
        <dbReference type="Proteomes" id="UP000694923"/>
    </source>
</evidence>